<evidence type="ECO:0000313" key="1">
    <source>
        <dbReference type="EMBL" id="KAG9447790.1"/>
    </source>
</evidence>
<accession>A0AAV7EI70</accession>
<name>A0AAV7EI70_ARIFI</name>
<gene>
    <name evidence="1" type="ORF">H6P81_013918</name>
</gene>
<organism evidence="1 2">
    <name type="scientific">Aristolochia fimbriata</name>
    <name type="common">White veined hardy Dutchman's pipe vine</name>
    <dbReference type="NCBI Taxonomy" id="158543"/>
    <lineage>
        <taxon>Eukaryota</taxon>
        <taxon>Viridiplantae</taxon>
        <taxon>Streptophyta</taxon>
        <taxon>Embryophyta</taxon>
        <taxon>Tracheophyta</taxon>
        <taxon>Spermatophyta</taxon>
        <taxon>Magnoliopsida</taxon>
        <taxon>Magnoliidae</taxon>
        <taxon>Piperales</taxon>
        <taxon>Aristolochiaceae</taxon>
        <taxon>Aristolochia</taxon>
    </lineage>
</organism>
<sequence>MEETYLYRCIAMQNTKEARFDGARCYHTAIPYEAREDEWDGRRAVVLDGGVHDRCSSRFSFGHAKSKKGKTPEKLLIHANPGLPTTARELGRVAKYIFSGTWITTTTSYYYH</sequence>
<dbReference type="AlphaFoldDB" id="A0AAV7EI70"/>
<protein>
    <submittedName>
        <fullName evidence="1">Uncharacterized protein</fullName>
    </submittedName>
</protein>
<dbReference type="Proteomes" id="UP000825729">
    <property type="component" value="Unassembled WGS sequence"/>
</dbReference>
<proteinExistence type="predicted"/>
<dbReference type="EMBL" id="JAINDJ010000005">
    <property type="protein sequence ID" value="KAG9447790.1"/>
    <property type="molecule type" value="Genomic_DNA"/>
</dbReference>
<comment type="caution">
    <text evidence="1">The sequence shown here is derived from an EMBL/GenBank/DDBJ whole genome shotgun (WGS) entry which is preliminary data.</text>
</comment>
<evidence type="ECO:0000313" key="2">
    <source>
        <dbReference type="Proteomes" id="UP000825729"/>
    </source>
</evidence>
<keyword evidence="2" id="KW-1185">Reference proteome</keyword>
<reference evidence="1 2" key="1">
    <citation type="submission" date="2021-07" db="EMBL/GenBank/DDBJ databases">
        <title>The Aristolochia fimbriata genome: insights into angiosperm evolution, floral development and chemical biosynthesis.</title>
        <authorList>
            <person name="Jiao Y."/>
        </authorList>
    </citation>
    <scope>NUCLEOTIDE SEQUENCE [LARGE SCALE GENOMIC DNA]</scope>
    <source>
        <strain evidence="1">IBCAS-2021</strain>
        <tissue evidence="1">Leaf</tissue>
    </source>
</reference>